<proteinExistence type="predicted"/>
<sequence length="81" mass="9458">MAPVHSKISKRHKTIIRQRSGENQLRMAQKNVDLVLYLNYLRFLNGLIKKSYEASEKDASFEVLPKHLTDAKAEMLKRFRG</sequence>
<evidence type="ECO:0000313" key="1">
    <source>
        <dbReference type="EMBL" id="GMF03415.1"/>
    </source>
</evidence>
<protein>
    <submittedName>
        <fullName evidence="1">Unnamed protein product</fullName>
    </submittedName>
</protein>
<dbReference type="EMBL" id="BSXS01013019">
    <property type="protein sequence ID" value="GMF03415.1"/>
    <property type="molecule type" value="Genomic_DNA"/>
</dbReference>
<comment type="caution">
    <text evidence="1">The sequence shown here is derived from an EMBL/GenBank/DDBJ whole genome shotgun (WGS) entry which is preliminary data.</text>
</comment>
<reference evidence="1" key="1">
    <citation type="submission" date="2023-04" db="EMBL/GenBank/DDBJ databases">
        <title>Ambrosiozyma monospora NBRC 10751.</title>
        <authorList>
            <person name="Ichikawa N."/>
            <person name="Sato H."/>
            <person name="Tonouchi N."/>
        </authorList>
    </citation>
    <scope>NUCLEOTIDE SEQUENCE</scope>
    <source>
        <strain evidence="1">NBRC 10751</strain>
    </source>
</reference>
<accession>A0ACB5U7Z6</accession>
<dbReference type="Proteomes" id="UP001165064">
    <property type="component" value="Unassembled WGS sequence"/>
</dbReference>
<keyword evidence="2" id="KW-1185">Reference proteome</keyword>
<name>A0ACB5U7Z6_AMBMO</name>
<gene>
    <name evidence="1" type="ORF">Amon02_001178000</name>
</gene>
<evidence type="ECO:0000313" key="2">
    <source>
        <dbReference type="Proteomes" id="UP001165064"/>
    </source>
</evidence>
<organism evidence="1 2">
    <name type="scientific">Ambrosiozyma monospora</name>
    <name type="common">Yeast</name>
    <name type="synonym">Endomycopsis monosporus</name>
    <dbReference type="NCBI Taxonomy" id="43982"/>
    <lineage>
        <taxon>Eukaryota</taxon>
        <taxon>Fungi</taxon>
        <taxon>Dikarya</taxon>
        <taxon>Ascomycota</taxon>
        <taxon>Saccharomycotina</taxon>
        <taxon>Pichiomycetes</taxon>
        <taxon>Pichiales</taxon>
        <taxon>Pichiaceae</taxon>
        <taxon>Ambrosiozyma</taxon>
    </lineage>
</organism>